<dbReference type="SUPFAM" id="SSF52833">
    <property type="entry name" value="Thioredoxin-like"/>
    <property type="match status" value="1"/>
</dbReference>
<feature type="binding site" evidence="3">
    <location>
        <position position="75"/>
    </location>
    <ligand>
        <name>Cu cation</name>
        <dbReference type="ChEBI" id="CHEBI:23378"/>
    </ligand>
</feature>
<dbReference type="OrthoDB" id="9811998at2"/>
<feature type="binding site" evidence="3">
    <location>
        <position position="166"/>
    </location>
    <ligand>
        <name>Cu cation</name>
        <dbReference type="ChEBI" id="CHEBI:23378"/>
    </ligand>
</feature>
<comment type="caution">
    <text evidence="7">The sequence shown here is derived from an EMBL/GenBank/DDBJ whole genome shotgun (WGS) entry which is preliminary data.</text>
</comment>
<dbReference type="InterPro" id="IPR036249">
    <property type="entry name" value="Thioredoxin-like_sf"/>
</dbReference>
<evidence type="ECO:0000256" key="2">
    <source>
        <dbReference type="ARBA" id="ARBA00023008"/>
    </source>
</evidence>
<name>A0A419SGK6_9BACL</name>
<evidence type="ECO:0000256" key="1">
    <source>
        <dbReference type="ARBA" id="ARBA00010996"/>
    </source>
</evidence>
<gene>
    <name evidence="7" type="ORF">BEP19_11780</name>
</gene>
<dbReference type="Gene3D" id="3.40.30.10">
    <property type="entry name" value="Glutaredoxin"/>
    <property type="match status" value="1"/>
</dbReference>
<dbReference type="PANTHER" id="PTHR12151">
    <property type="entry name" value="ELECTRON TRANSPORT PROTIN SCO1/SENC FAMILY MEMBER"/>
    <property type="match status" value="1"/>
</dbReference>
<dbReference type="EMBL" id="MCHY01000009">
    <property type="protein sequence ID" value="RKD22909.1"/>
    <property type="molecule type" value="Genomic_DNA"/>
</dbReference>
<dbReference type="AlphaFoldDB" id="A0A419SGK6"/>
<dbReference type="CDD" id="cd02968">
    <property type="entry name" value="SCO"/>
    <property type="match status" value="1"/>
</dbReference>
<dbReference type="PROSITE" id="PS51352">
    <property type="entry name" value="THIOREDOXIN_2"/>
    <property type="match status" value="1"/>
</dbReference>
<protein>
    <submittedName>
        <fullName evidence="7">Cytochrome c oxidase assembly protein</fullName>
    </submittedName>
</protein>
<dbReference type="InterPro" id="IPR003782">
    <property type="entry name" value="SCO1/SenC"/>
</dbReference>
<feature type="disulfide bond" description="Redox-active" evidence="4">
    <location>
        <begin position="75"/>
        <end position="79"/>
    </location>
</feature>
<keyword evidence="8" id="KW-1185">Reference proteome</keyword>
<sequence length="202" mass="22880">MKNIKVFIFGLVFMFVLAACGGQKSSNETGDTNGIEPIVMKGIADFSFTTQDNDTLSLDDLKGKWWIADFVFTNCTTVCLPMTSNMSALQDRIKEERLDVQLVTFTVDPARDTAEVLKEYGEEYDADFDSWTFLTGYDFETITELSTKSFLSSLQPPREGSDQITHGIRFHLVNPKGEMIKYYDGVNFNEIETIIEDLKKVD</sequence>
<feature type="binding site" evidence="3">
    <location>
        <position position="79"/>
    </location>
    <ligand>
        <name>Cu cation</name>
        <dbReference type="ChEBI" id="CHEBI:23378"/>
    </ligand>
</feature>
<evidence type="ECO:0000259" key="6">
    <source>
        <dbReference type="PROSITE" id="PS51352"/>
    </source>
</evidence>
<dbReference type="InterPro" id="IPR013766">
    <property type="entry name" value="Thioredoxin_domain"/>
</dbReference>
<organism evidence="7 8">
    <name type="scientific">Ammoniphilus oxalaticus</name>
    <dbReference type="NCBI Taxonomy" id="66863"/>
    <lineage>
        <taxon>Bacteria</taxon>
        <taxon>Bacillati</taxon>
        <taxon>Bacillota</taxon>
        <taxon>Bacilli</taxon>
        <taxon>Bacillales</taxon>
        <taxon>Paenibacillaceae</taxon>
        <taxon>Aneurinibacillus group</taxon>
        <taxon>Ammoniphilus</taxon>
    </lineage>
</organism>
<evidence type="ECO:0000256" key="5">
    <source>
        <dbReference type="SAM" id="SignalP"/>
    </source>
</evidence>
<keyword evidence="4" id="KW-1015">Disulfide bond</keyword>
<dbReference type="PROSITE" id="PS51257">
    <property type="entry name" value="PROKAR_LIPOPROTEIN"/>
    <property type="match status" value="1"/>
</dbReference>
<evidence type="ECO:0000313" key="7">
    <source>
        <dbReference type="EMBL" id="RKD22909.1"/>
    </source>
</evidence>
<dbReference type="GO" id="GO:0046872">
    <property type="term" value="F:metal ion binding"/>
    <property type="evidence" value="ECO:0007669"/>
    <property type="project" value="UniProtKB-KW"/>
</dbReference>
<dbReference type="Proteomes" id="UP000284219">
    <property type="component" value="Unassembled WGS sequence"/>
</dbReference>
<evidence type="ECO:0000313" key="8">
    <source>
        <dbReference type="Proteomes" id="UP000284219"/>
    </source>
</evidence>
<accession>A0A419SGK6</accession>
<feature type="chain" id="PRO_5038444669" evidence="5">
    <location>
        <begin position="19"/>
        <end position="202"/>
    </location>
</feature>
<feature type="signal peptide" evidence="5">
    <location>
        <begin position="1"/>
        <end position="18"/>
    </location>
</feature>
<proteinExistence type="inferred from homology"/>
<dbReference type="Pfam" id="PF02630">
    <property type="entry name" value="SCO1-SenC"/>
    <property type="match status" value="1"/>
</dbReference>
<keyword evidence="2 3" id="KW-0186">Copper</keyword>
<keyword evidence="5" id="KW-0732">Signal</keyword>
<feature type="domain" description="Thioredoxin" evidence="6">
    <location>
        <begin position="37"/>
        <end position="200"/>
    </location>
</feature>
<dbReference type="PANTHER" id="PTHR12151:SF25">
    <property type="entry name" value="LINALOOL DEHYDRATASE_ISOMERASE DOMAIN-CONTAINING PROTEIN"/>
    <property type="match status" value="1"/>
</dbReference>
<reference evidence="7 8" key="1">
    <citation type="submission" date="2016-08" db="EMBL/GenBank/DDBJ databases">
        <title>Novel Firmicute Genomes.</title>
        <authorList>
            <person name="Poppleton D.I."/>
            <person name="Gribaldo S."/>
        </authorList>
    </citation>
    <scope>NUCLEOTIDE SEQUENCE [LARGE SCALE GENOMIC DNA]</scope>
    <source>
        <strain evidence="7 8">RAOx-1</strain>
    </source>
</reference>
<dbReference type="RefSeq" id="WP_120190399.1">
    <property type="nucleotide sequence ID" value="NZ_MCHY01000009.1"/>
</dbReference>
<evidence type="ECO:0000256" key="3">
    <source>
        <dbReference type="PIRSR" id="PIRSR603782-1"/>
    </source>
</evidence>
<keyword evidence="3" id="KW-0479">Metal-binding</keyword>
<comment type="similarity">
    <text evidence="1">Belongs to the SCO1/2 family.</text>
</comment>
<evidence type="ECO:0000256" key="4">
    <source>
        <dbReference type="PIRSR" id="PIRSR603782-2"/>
    </source>
</evidence>